<dbReference type="InterPro" id="IPR014710">
    <property type="entry name" value="RmlC-like_jellyroll"/>
</dbReference>
<evidence type="ECO:0000313" key="3">
    <source>
        <dbReference type="Proteomes" id="UP000189376"/>
    </source>
</evidence>
<dbReference type="InterPro" id="IPR013096">
    <property type="entry name" value="Cupin_2"/>
</dbReference>
<dbReference type="Pfam" id="PF07883">
    <property type="entry name" value="Cupin_2"/>
    <property type="match status" value="1"/>
</dbReference>
<keyword evidence="3" id="KW-1185">Reference proteome</keyword>
<dbReference type="CDD" id="cd02208">
    <property type="entry name" value="cupin_RmlC-like"/>
    <property type="match status" value="1"/>
</dbReference>
<accession>A0A1V2URR5</accession>
<dbReference type="EMBL" id="LFZS01000019">
    <property type="protein sequence ID" value="ONN52567.1"/>
    <property type="molecule type" value="Genomic_DNA"/>
</dbReference>
<dbReference type="AlphaFoldDB" id="A0A1V2URR5"/>
<proteinExistence type="predicted"/>
<dbReference type="Gene3D" id="2.60.120.10">
    <property type="entry name" value="Jelly Rolls"/>
    <property type="match status" value="1"/>
</dbReference>
<comment type="caution">
    <text evidence="2">The sequence shown here is derived from an EMBL/GenBank/DDBJ whole genome shotgun (WGS) entry which is preliminary data.</text>
</comment>
<dbReference type="Proteomes" id="UP000189376">
    <property type="component" value="Unassembled WGS sequence"/>
</dbReference>
<feature type="domain" description="Cupin type-2" evidence="1">
    <location>
        <begin position="24"/>
        <end position="76"/>
    </location>
</feature>
<dbReference type="InterPro" id="IPR011051">
    <property type="entry name" value="RmlC_Cupin_sf"/>
</dbReference>
<gene>
    <name evidence="2" type="ORF">AC058_16355</name>
</gene>
<name>A0A1V2URR5_9GAMM</name>
<reference evidence="2 3" key="1">
    <citation type="submission" date="2015-07" db="EMBL/GenBank/DDBJ databases">
        <title>Acinetobacter yuneri, a novel member of Acinetobacter calcoaceticus-Acinetobacter baumannii complex isolated from clinical specimen.</title>
        <authorList>
            <person name="Yu Y."/>
        </authorList>
    </citation>
    <scope>NUCLEOTIDE SEQUENCE [LARGE SCALE GENOMIC DNA]</scope>
    <source>
        <strain evidence="2 3">A362</strain>
    </source>
</reference>
<dbReference type="RefSeq" id="WP_077169972.1">
    <property type="nucleotide sequence ID" value="NZ_LFZS01000019.1"/>
</dbReference>
<dbReference type="SUPFAM" id="SSF51182">
    <property type="entry name" value="RmlC-like cupins"/>
    <property type="match status" value="1"/>
</dbReference>
<organism evidence="2 3">
    <name type="scientific">Acinetobacter genomosp. 33YU</name>
    <dbReference type="NCBI Taxonomy" id="1675530"/>
    <lineage>
        <taxon>Bacteria</taxon>
        <taxon>Pseudomonadati</taxon>
        <taxon>Pseudomonadota</taxon>
        <taxon>Gammaproteobacteria</taxon>
        <taxon>Moraxellales</taxon>
        <taxon>Moraxellaceae</taxon>
        <taxon>Acinetobacter</taxon>
    </lineage>
</organism>
<evidence type="ECO:0000313" key="2">
    <source>
        <dbReference type="EMBL" id="ONN52567.1"/>
    </source>
</evidence>
<sequence length="175" mass="20804">MEMHQFCYDRDIRIVLCNLKDSLFPFHKHTHIPDLVYCSKGAIQVELPDLQQKYIVNQGNFFQIPPNVRHRFANKDIEVESRYIILQIGEFSIEFFKNIEEIEPLLANIEPKTRLSSDIFIKDYNADIQYIIEDFKNNRKKEISTEEQADIIQALEVFLQNGYKSKFPEKSYFFA</sequence>
<protein>
    <recommendedName>
        <fullName evidence="1">Cupin type-2 domain-containing protein</fullName>
    </recommendedName>
</protein>
<evidence type="ECO:0000259" key="1">
    <source>
        <dbReference type="Pfam" id="PF07883"/>
    </source>
</evidence>